<gene>
    <name evidence="1" type="ORF">UFOVP348_28</name>
</gene>
<proteinExistence type="predicted"/>
<dbReference type="EMBL" id="LR796364">
    <property type="protein sequence ID" value="CAB4138965.1"/>
    <property type="molecule type" value="Genomic_DNA"/>
</dbReference>
<sequence length="132" mass="15256">MNEDSEQLDEVLELLDYKLYRPESLVFMGRNISVQFLEEGPWGSDAFGDFYAKEQRIRILEGLTPVEEMDTFLHEVIHMIMYYMRIMMGQVDEEMITHRLATGLSSVLVENPHVADYIAAITTTSTTDLTKE</sequence>
<reference evidence="1" key="1">
    <citation type="submission" date="2020-04" db="EMBL/GenBank/DDBJ databases">
        <authorList>
            <person name="Chiriac C."/>
            <person name="Salcher M."/>
            <person name="Ghai R."/>
            <person name="Kavagutti S V."/>
        </authorList>
    </citation>
    <scope>NUCLEOTIDE SEQUENCE</scope>
</reference>
<evidence type="ECO:0000313" key="1">
    <source>
        <dbReference type="EMBL" id="CAB4138965.1"/>
    </source>
</evidence>
<accession>A0A6J5LWV3</accession>
<organism evidence="1">
    <name type="scientific">uncultured Caudovirales phage</name>
    <dbReference type="NCBI Taxonomy" id="2100421"/>
    <lineage>
        <taxon>Viruses</taxon>
        <taxon>Duplodnaviria</taxon>
        <taxon>Heunggongvirae</taxon>
        <taxon>Uroviricota</taxon>
        <taxon>Caudoviricetes</taxon>
        <taxon>Peduoviridae</taxon>
        <taxon>Maltschvirus</taxon>
        <taxon>Maltschvirus maltsch</taxon>
    </lineage>
</organism>
<name>A0A6J5LWV3_9CAUD</name>
<protein>
    <submittedName>
        <fullName evidence="1">Uncharacterized protein</fullName>
    </submittedName>
</protein>